<evidence type="ECO:0000313" key="3">
    <source>
        <dbReference type="Proteomes" id="UP001219933"/>
    </source>
</evidence>
<feature type="transmembrane region" description="Helical" evidence="1">
    <location>
        <begin position="240"/>
        <end position="262"/>
    </location>
</feature>
<reference evidence="2" key="1">
    <citation type="submission" date="2023-03" db="EMBL/GenBank/DDBJ databases">
        <title>Mating type loci evolution in Malassezia.</title>
        <authorList>
            <person name="Coelho M.A."/>
        </authorList>
    </citation>
    <scope>NUCLEOTIDE SEQUENCE</scope>
    <source>
        <strain evidence="2">CBS 11721</strain>
    </source>
</reference>
<dbReference type="AlphaFoldDB" id="A0AAF0EXB7"/>
<keyword evidence="1" id="KW-0812">Transmembrane</keyword>
<sequence length="331" mass="36305">MWTRATVALRMARGARVMPRSTLAPGVSRAACVSSVRMLRTSAWAAASEDNRSDMMSSTLPPGFEKLGESPEALAAINQLMDTLEKQGIDLSSGQKPSMTQLYKLATNQEVRDAASRVVNEMKKPNGLRLARPVASIYPGSKVQNASPSGFRAEIGPIHDSRWGLGLMDIRDVHRESLAHFCTLPSNTAYTADELELVLAQAAAGQFMPPIKMVLEPPPMFPIDTPTRIANPSTKLFIDNLTYCTAVAFAFYLVAAIGYALFVPRRYRTEPELPRILAASGHKRKLASPQEILARLRNLVPQLVHRVRTLNPMRTGVSQYLPTNTKGHLSA</sequence>
<evidence type="ECO:0000313" key="2">
    <source>
        <dbReference type="EMBL" id="WFD34358.1"/>
    </source>
</evidence>
<protein>
    <submittedName>
        <fullName evidence="2">Uncharacterized protein</fullName>
    </submittedName>
</protein>
<dbReference type="EMBL" id="CP119878">
    <property type="protein sequence ID" value="WFD34358.1"/>
    <property type="molecule type" value="Genomic_DNA"/>
</dbReference>
<organism evidence="2 3">
    <name type="scientific">Malassezia cuniculi</name>
    <dbReference type="NCBI Taxonomy" id="948313"/>
    <lineage>
        <taxon>Eukaryota</taxon>
        <taxon>Fungi</taxon>
        <taxon>Dikarya</taxon>
        <taxon>Basidiomycota</taxon>
        <taxon>Ustilaginomycotina</taxon>
        <taxon>Malasseziomycetes</taxon>
        <taxon>Malasseziales</taxon>
        <taxon>Malasseziaceae</taxon>
        <taxon>Malassezia</taxon>
    </lineage>
</organism>
<evidence type="ECO:0000256" key="1">
    <source>
        <dbReference type="SAM" id="Phobius"/>
    </source>
</evidence>
<gene>
    <name evidence="2" type="ORF">MCUN1_001197</name>
</gene>
<name>A0AAF0EXB7_9BASI</name>
<keyword evidence="1" id="KW-1133">Transmembrane helix</keyword>
<proteinExistence type="predicted"/>
<accession>A0AAF0EXB7</accession>
<dbReference type="Proteomes" id="UP001219933">
    <property type="component" value="Chromosome 2"/>
</dbReference>
<keyword evidence="1" id="KW-0472">Membrane</keyword>
<keyword evidence="3" id="KW-1185">Reference proteome</keyword>